<gene>
    <name evidence="2" type="ORF">KSP39_PZI018307</name>
</gene>
<feature type="region of interest" description="Disordered" evidence="1">
    <location>
        <begin position="29"/>
        <end position="50"/>
    </location>
</feature>
<dbReference type="PANTHER" id="PTHR34563">
    <property type="entry name" value="BNACNNG33880D PROTEIN"/>
    <property type="match status" value="1"/>
</dbReference>
<feature type="compositionally biased region" description="Basic and acidic residues" evidence="1">
    <location>
        <begin position="39"/>
        <end position="50"/>
    </location>
</feature>
<protein>
    <submittedName>
        <fullName evidence="2">Uncharacterized protein</fullName>
    </submittedName>
</protein>
<dbReference type="PANTHER" id="PTHR34563:SF6">
    <property type="entry name" value="OS08G0416800 PROTEIN"/>
    <property type="match status" value="1"/>
</dbReference>
<comment type="caution">
    <text evidence="2">The sequence shown here is derived from an EMBL/GenBank/DDBJ whole genome shotgun (WGS) entry which is preliminary data.</text>
</comment>
<keyword evidence="3" id="KW-1185">Reference proteome</keyword>
<evidence type="ECO:0000256" key="1">
    <source>
        <dbReference type="SAM" id="MobiDB-lite"/>
    </source>
</evidence>
<dbReference type="EMBL" id="JBBWWQ010000016">
    <property type="protein sequence ID" value="KAK8926434.1"/>
    <property type="molecule type" value="Genomic_DNA"/>
</dbReference>
<evidence type="ECO:0000313" key="2">
    <source>
        <dbReference type="EMBL" id="KAK8926434.1"/>
    </source>
</evidence>
<accession>A0AAP0B3V3</accession>
<organism evidence="2 3">
    <name type="scientific">Platanthera zijinensis</name>
    <dbReference type="NCBI Taxonomy" id="2320716"/>
    <lineage>
        <taxon>Eukaryota</taxon>
        <taxon>Viridiplantae</taxon>
        <taxon>Streptophyta</taxon>
        <taxon>Embryophyta</taxon>
        <taxon>Tracheophyta</taxon>
        <taxon>Spermatophyta</taxon>
        <taxon>Magnoliopsida</taxon>
        <taxon>Liliopsida</taxon>
        <taxon>Asparagales</taxon>
        <taxon>Orchidaceae</taxon>
        <taxon>Orchidoideae</taxon>
        <taxon>Orchideae</taxon>
        <taxon>Orchidinae</taxon>
        <taxon>Platanthera</taxon>
    </lineage>
</organism>
<dbReference type="Proteomes" id="UP001418222">
    <property type="component" value="Unassembled WGS sequence"/>
</dbReference>
<proteinExistence type="predicted"/>
<dbReference type="AlphaFoldDB" id="A0AAP0B3V3"/>
<reference evidence="2 3" key="1">
    <citation type="journal article" date="2022" name="Nat. Plants">
        <title>Genomes of leafy and leafless Platanthera orchids illuminate the evolution of mycoheterotrophy.</title>
        <authorList>
            <person name="Li M.H."/>
            <person name="Liu K.W."/>
            <person name="Li Z."/>
            <person name="Lu H.C."/>
            <person name="Ye Q.L."/>
            <person name="Zhang D."/>
            <person name="Wang J.Y."/>
            <person name="Li Y.F."/>
            <person name="Zhong Z.M."/>
            <person name="Liu X."/>
            <person name="Yu X."/>
            <person name="Liu D.K."/>
            <person name="Tu X.D."/>
            <person name="Liu B."/>
            <person name="Hao Y."/>
            <person name="Liao X.Y."/>
            <person name="Jiang Y.T."/>
            <person name="Sun W.H."/>
            <person name="Chen J."/>
            <person name="Chen Y.Q."/>
            <person name="Ai Y."/>
            <person name="Zhai J.W."/>
            <person name="Wu S.S."/>
            <person name="Zhou Z."/>
            <person name="Hsiao Y.Y."/>
            <person name="Wu W.L."/>
            <person name="Chen Y.Y."/>
            <person name="Lin Y.F."/>
            <person name="Hsu J.L."/>
            <person name="Li C.Y."/>
            <person name="Wang Z.W."/>
            <person name="Zhao X."/>
            <person name="Zhong W.Y."/>
            <person name="Ma X.K."/>
            <person name="Ma L."/>
            <person name="Huang J."/>
            <person name="Chen G.Z."/>
            <person name="Huang M.Z."/>
            <person name="Huang L."/>
            <person name="Peng D.H."/>
            <person name="Luo Y.B."/>
            <person name="Zou S.Q."/>
            <person name="Chen S.P."/>
            <person name="Lan S."/>
            <person name="Tsai W.C."/>
            <person name="Van de Peer Y."/>
            <person name="Liu Z.J."/>
        </authorList>
    </citation>
    <scope>NUCLEOTIDE SEQUENCE [LARGE SCALE GENOMIC DNA]</scope>
    <source>
        <strain evidence="2">Lor287</strain>
    </source>
</reference>
<sequence length="68" mass="7856">MALMSVGKRANEQLQKLVRGLKSRLMRPVSMKKAPPNYDRMEKTESMRVEMKSRKAQKLIADTLCIYA</sequence>
<name>A0AAP0B3V3_9ASPA</name>
<evidence type="ECO:0000313" key="3">
    <source>
        <dbReference type="Proteomes" id="UP001418222"/>
    </source>
</evidence>